<keyword evidence="2" id="KW-1185">Reference proteome</keyword>
<organism evidence="1 2">
    <name type="scientific">Glomus cerebriforme</name>
    <dbReference type="NCBI Taxonomy" id="658196"/>
    <lineage>
        <taxon>Eukaryota</taxon>
        <taxon>Fungi</taxon>
        <taxon>Fungi incertae sedis</taxon>
        <taxon>Mucoromycota</taxon>
        <taxon>Glomeromycotina</taxon>
        <taxon>Glomeromycetes</taxon>
        <taxon>Glomerales</taxon>
        <taxon>Glomeraceae</taxon>
        <taxon>Glomus</taxon>
    </lineage>
</organism>
<protein>
    <submittedName>
        <fullName evidence="1">Uncharacterized protein</fullName>
    </submittedName>
</protein>
<reference evidence="1 2" key="1">
    <citation type="submission" date="2018-06" db="EMBL/GenBank/DDBJ databases">
        <title>Comparative genomics reveals the genomic features of Rhizophagus irregularis, R. cerebriforme, R. diaphanum and Gigaspora rosea, and their symbiotic lifestyle signature.</title>
        <authorList>
            <person name="Morin E."/>
            <person name="San Clemente H."/>
            <person name="Chen E.C.H."/>
            <person name="De La Providencia I."/>
            <person name="Hainaut M."/>
            <person name="Kuo A."/>
            <person name="Kohler A."/>
            <person name="Murat C."/>
            <person name="Tang N."/>
            <person name="Roy S."/>
            <person name="Loubradou J."/>
            <person name="Henrissat B."/>
            <person name="Grigoriev I.V."/>
            <person name="Corradi N."/>
            <person name="Roux C."/>
            <person name="Martin F.M."/>
        </authorList>
    </citation>
    <scope>NUCLEOTIDE SEQUENCE [LARGE SCALE GENOMIC DNA]</scope>
    <source>
        <strain evidence="1 2">DAOM 227022</strain>
    </source>
</reference>
<accession>A0A397TNN9</accession>
<gene>
    <name evidence="1" type="ORF">C1645_813138</name>
</gene>
<dbReference type="AlphaFoldDB" id="A0A397TNN9"/>
<dbReference type="EMBL" id="QKYT01000020">
    <property type="protein sequence ID" value="RIA98097.1"/>
    <property type="molecule type" value="Genomic_DNA"/>
</dbReference>
<dbReference type="OrthoDB" id="2433088at2759"/>
<evidence type="ECO:0000313" key="2">
    <source>
        <dbReference type="Proteomes" id="UP000265703"/>
    </source>
</evidence>
<dbReference type="Proteomes" id="UP000265703">
    <property type="component" value="Unassembled WGS sequence"/>
</dbReference>
<sequence length="339" mass="39640">MFETSQITLKNIFENISEISLITDFWISREQYGYIGVTVHWISDDYNPKEAFKKQNHNEDNSQNINKILFNNDIQDKILEKFEKIPDSKIANIIEINENGSKKKLNISRPIEIKGLVLLFLEMLNGLLKKYWLVSSDIGFLVTLLDSRSKKLVYFTENKEENENKRENENKDKNQDDVDLDKFLLDSIFRKEDSCNEEENEVDIYLKFKSNRNINPLSWSPRSPRADIRPRYFLGADNEDEIEAILLEHESHSLHEFIDGNEPFHPIIDFDLPIEMLNTITPKLSYSQAKNLLCHTFRDICLEAFSKWDKKTVTIAKSSDVNKISLHILTFGIRLSNIS</sequence>
<name>A0A397TNN9_9GLOM</name>
<proteinExistence type="predicted"/>
<evidence type="ECO:0000313" key="1">
    <source>
        <dbReference type="EMBL" id="RIA98097.1"/>
    </source>
</evidence>
<comment type="caution">
    <text evidence="1">The sequence shown here is derived from an EMBL/GenBank/DDBJ whole genome shotgun (WGS) entry which is preliminary data.</text>
</comment>